<evidence type="ECO:0000256" key="1">
    <source>
        <dbReference type="ARBA" id="ARBA00022490"/>
    </source>
</evidence>
<accession>A0ABM9WWX9</accession>
<dbReference type="SUPFAM" id="SSF64397">
    <property type="entry name" value="Hsp33 domain"/>
    <property type="match status" value="1"/>
</dbReference>
<keyword evidence="4 6" id="KW-0143">Chaperone</keyword>
<dbReference type="InterPro" id="IPR000397">
    <property type="entry name" value="Heat_shock_Hsp33"/>
</dbReference>
<protein>
    <recommendedName>
        <fullName evidence="6">33 kDa chaperonin</fullName>
    </recommendedName>
    <alternativeName>
        <fullName evidence="6">Heat shock protein 33 homolog</fullName>
        <shortName evidence="6">HSP33</shortName>
    </alternativeName>
</protein>
<dbReference type="NCBIfam" id="NF001033">
    <property type="entry name" value="PRK00114.1"/>
    <property type="match status" value="1"/>
</dbReference>
<dbReference type="HAMAP" id="MF_00117">
    <property type="entry name" value="HslO"/>
    <property type="match status" value="1"/>
</dbReference>
<evidence type="ECO:0000256" key="7">
    <source>
        <dbReference type="SAM" id="MobiDB-lite"/>
    </source>
</evidence>
<keyword evidence="2 6" id="KW-0862">Zinc</keyword>
<keyword evidence="1 6" id="KW-0963">Cytoplasm</keyword>
<evidence type="ECO:0000256" key="5">
    <source>
        <dbReference type="ARBA" id="ARBA00023284"/>
    </source>
</evidence>
<dbReference type="PANTHER" id="PTHR30111:SF1">
    <property type="entry name" value="33 KDA CHAPERONIN"/>
    <property type="match status" value="1"/>
</dbReference>
<dbReference type="Gene3D" id="3.90.1280.10">
    <property type="entry name" value="HSP33 redox switch-like"/>
    <property type="match status" value="1"/>
</dbReference>
<feature type="region of interest" description="Disordered" evidence="7">
    <location>
        <begin position="23"/>
        <end position="44"/>
    </location>
</feature>
<dbReference type="CDD" id="cd00498">
    <property type="entry name" value="Hsp33"/>
    <property type="match status" value="1"/>
</dbReference>
<comment type="similarity">
    <text evidence="6">Belongs to the HSP33 family.</text>
</comment>
<evidence type="ECO:0000256" key="6">
    <source>
        <dbReference type="HAMAP-Rule" id="MF_00117"/>
    </source>
</evidence>
<keyword evidence="9" id="KW-1185">Reference proteome</keyword>
<evidence type="ECO:0000313" key="9">
    <source>
        <dbReference type="Proteomes" id="UP000242664"/>
    </source>
</evidence>
<dbReference type="InterPro" id="IPR023212">
    <property type="entry name" value="Hsp33_helix_hairpin_bin_dom_sf"/>
</dbReference>
<comment type="subcellular location">
    <subcellularLocation>
        <location evidence="6">Cytoplasm</location>
    </subcellularLocation>
</comment>
<sequence>MRNTRLNVSLMPTTQVQNAAQIKSSAETSLSSNTNKSRNYQRGKHSMANNVLNRYLFEDLSVRGELVQLDEAYQRVISSKEYPAAIEKLLGELLVSTTLLTATLKFEGSITIQLQGDGPVSLAVINGDHKQRVRGVARWEGDIADDANLHDLMGKGYLVITIEPKNGERYQGVVGLEGDTLADVLEGYFANSEQLKTRLWIRTGEHEGKAHAAGMLIQVIPDGTGSPDDFEHLEQLTDTVKDEELFGLEANELLYRLYNQDKVRLYEPQPVEFHCGCSRDRSGAAIITVEKAEIYDILAEVGSVSLHCDYCGTTYTFDEAEVTELYAQASADKKTLH</sequence>
<evidence type="ECO:0000256" key="3">
    <source>
        <dbReference type="ARBA" id="ARBA00023157"/>
    </source>
</evidence>
<dbReference type="Gene3D" id="3.55.30.10">
    <property type="entry name" value="Hsp33 domain"/>
    <property type="match status" value="1"/>
</dbReference>
<keyword evidence="5 6" id="KW-0676">Redox-active center</keyword>
<evidence type="ECO:0000313" key="8">
    <source>
        <dbReference type="EMBL" id="EDN57763.1"/>
    </source>
</evidence>
<organism evidence="8 9">
    <name type="scientific">Vibrio antiquarius (strain Ex25)</name>
    <dbReference type="NCBI Taxonomy" id="150340"/>
    <lineage>
        <taxon>Bacteria</taxon>
        <taxon>Pseudomonadati</taxon>
        <taxon>Pseudomonadota</taxon>
        <taxon>Gammaproteobacteria</taxon>
        <taxon>Vibrionales</taxon>
        <taxon>Vibrionaceae</taxon>
        <taxon>Vibrio</taxon>
        <taxon>Vibrio diabolicus subgroup</taxon>
    </lineage>
</organism>
<evidence type="ECO:0000256" key="4">
    <source>
        <dbReference type="ARBA" id="ARBA00023186"/>
    </source>
</evidence>
<dbReference type="Proteomes" id="UP000242664">
    <property type="component" value="Unassembled WGS sequence"/>
</dbReference>
<dbReference type="SUPFAM" id="SSF118352">
    <property type="entry name" value="HSP33 redox switch-like"/>
    <property type="match status" value="1"/>
</dbReference>
<dbReference type="Pfam" id="PF01430">
    <property type="entry name" value="HSP33"/>
    <property type="match status" value="1"/>
</dbReference>
<dbReference type="PANTHER" id="PTHR30111">
    <property type="entry name" value="33 KDA CHAPERONIN"/>
    <property type="match status" value="1"/>
</dbReference>
<feature type="disulfide bond" description="Redox-active" evidence="6">
    <location>
        <begin position="308"/>
        <end position="311"/>
    </location>
</feature>
<dbReference type="PIRSF" id="PIRSF005261">
    <property type="entry name" value="Heat_shock_Hsp33"/>
    <property type="match status" value="1"/>
</dbReference>
<gene>
    <name evidence="6 8" type="primary">hslO</name>
    <name evidence="8" type="ORF">VEx25_0080</name>
</gene>
<dbReference type="InterPro" id="IPR016154">
    <property type="entry name" value="Heat_shock_Hsp33_C"/>
</dbReference>
<feature type="compositionally biased region" description="Polar residues" evidence="7">
    <location>
        <begin position="23"/>
        <end position="38"/>
    </location>
</feature>
<reference evidence="9" key="1">
    <citation type="submission" date="2006-10" db="EMBL/GenBank/DDBJ databases">
        <authorList>
            <person name="Heidelberg J."/>
            <person name="Sebastian Y."/>
        </authorList>
    </citation>
    <scope>NUCLEOTIDE SEQUENCE [LARGE SCALE GENOMIC DNA]</scope>
    <source>
        <strain evidence="9">EX25</strain>
    </source>
</reference>
<evidence type="ECO:0000256" key="2">
    <source>
        <dbReference type="ARBA" id="ARBA00022833"/>
    </source>
</evidence>
<keyword evidence="3 6" id="KW-1015">Disulfide bond</keyword>
<name>A0ABM9WWX9_VIBAE</name>
<dbReference type="EMBL" id="DS267815">
    <property type="protein sequence ID" value="EDN57763.1"/>
    <property type="molecule type" value="Genomic_DNA"/>
</dbReference>
<feature type="disulfide bond" description="Redox-active" evidence="6">
    <location>
        <begin position="275"/>
        <end position="277"/>
    </location>
</feature>
<dbReference type="InterPro" id="IPR016153">
    <property type="entry name" value="Heat_shock_Hsp33_N"/>
</dbReference>
<proteinExistence type="inferred from homology"/>
<comment type="PTM">
    <text evidence="6">Under oxidizing conditions two disulfide bonds are formed involving the reactive cysteines. Under reducing conditions zinc is bound to the reactive cysteines and the protein is inactive.</text>
</comment>
<comment type="function">
    <text evidence="6">Redox regulated molecular chaperone. Protects both thermally unfolding and oxidatively damaged proteins from irreversible aggregation. Plays an important role in the bacterial defense system toward oxidative stress.</text>
</comment>
<dbReference type="Gene3D" id="1.10.287.480">
    <property type="entry name" value="helix hairpin bin"/>
    <property type="match status" value="1"/>
</dbReference>